<accession>A0ABS7M7M8</accession>
<sequence length="105" mass="11500">MKVVDASRDICVKNDMTADNLPLMPKPSGVKCVLIDRIHFYDSGVQMSAQCDHGGIGTSWGLYLQPENGGESFSGQISYNEVYEGDSDMPQPVTDVQVKRIGECQ</sequence>
<dbReference type="Proteomes" id="UP000733858">
    <property type="component" value="Unassembled WGS sequence"/>
</dbReference>
<name>A0ABS7M7M8_9HYPH</name>
<dbReference type="EMBL" id="JAILYJ010000021">
    <property type="protein sequence ID" value="MBY4632878.1"/>
    <property type="molecule type" value="Genomic_DNA"/>
</dbReference>
<reference evidence="1 2" key="1">
    <citation type="submission" date="2021-08" db="EMBL/GenBank/DDBJ databases">
        <title>Rhizobium croatiense sp. nov. and Rhizobium redzepovicii sp. nov., two new species isolated from nodules of Phaseolus vulgaris in Croatia.</title>
        <authorList>
            <person name="Rajnovic I."/>
            <person name="Ramirez-Bahena M.H."/>
            <person name="Kajic S."/>
            <person name="Igual M.J."/>
            <person name="Peix A."/>
            <person name="Velazquez E."/>
            <person name="Sikora S."/>
        </authorList>
    </citation>
    <scope>NUCLEOTIDE SEQUENCE [LARGE SCALE GENOMIC DNA]</scope>
    <source>
        <strain evidence="1 2">13T</strain>
    </source>
</reference>
<comment type="caution">
    <text evidence="1">The sequence shown here is derived from an EMBL/GenBank/DDBJ whole genome shotgun (WGS) entry which is preliminary data.</text>
</comment>
<organism evidence="1 2">
    <name type="scientific">Rhizobium croatiense</name>
    <dbReference type="NCBI Taxonomy" id="2867516"/>
    <lineage>
        <taxon>Bacteria</taxon>
        <taxon>Pseudomonadati</taxon>
        <taxon>Pseudomonadota</taxon>
        <taxon>Alphaproteobacteria</taxon>
        <taxon>Hyphomicrobiales</taxon>
        <taxon>Rhizobiaceae</taxon>
        <taxon>Rhizobium/Agrobacterium group</taxon>
        <taxon>Rhizobium</taxon>
    </lineage>
</organism>
<keyword evidence="2" id="KW-1185">Reference proteome</keyword>
<evidence type="ECO:0000313" key="1">
    <source>
        <dbReference type="EMBL" id="MBY4632878.1"/>
    </source>
</evidence>
<protein>
    <submittedName>
        <fullName evidence="1">Uncharacterized protein</fullName>
    </submittedName>
</protein>
<evidence type="ECO:0000313" key="2">
    <source>
        <dbReference type="Proteomes" id="UP000733858"/>
    </source>
</evidence>
<gene>
    <name evidence="1" type="ORF">K6M89_26775</name>
</gene>
<proteinExistence type="predicted"/>